<sequence length="185" mass="21171">MKRGIQLIRYRDLIGAKVVEKKNGERIGEISDVIFKEDFQSFVGFLIKGGKILKQKKTIELERVTSFGKDAIMIDLGKNLSIKNSNIEEGITEEEIKFIDKEILTQDGECLGYVKDLLFSKDDGKLIGYIITEGLIEDITKGRSFIPNFSNVKTNKEHLIVDNEVKDLISKNKEKYKKLLELVER</sequence>
<dbReference type="EMBL" id="VULR01000004">
    <property type="protein sequence ID" value="MSS42829.1"/>
    <property type="molecule type" value="Genomic_DNA"/>
</dbReference>
<dbReference type="OrthoDB" id="1707618at2"/>
<dbReference type="InterPro" id="IPR011033">
    <property type="entry name" value="PRC_barrel-like_sf"/>
</dbReference>
<dbReference type="Gene3D" id="2.30.30.240">
    <property type="entry name" value="PRC-barrel domain"/>
    <property type="match status" value="2"/>
</dbReference>
<dbReference type="Pfam" id="PF05239">
    <property type="entry name" value="PRC"/>
    <property type="match status" value="2"/>
</dbReference>
<protein>
    <recommendedName>
        <fullName evidence="1">PRC-barrel domain-containing protein</fullName>
    </recommendedName>
</protein>
<dbReference type="Proteomes" id="UP000462760">
    <property type="component" value="Unassembled WGS sequence"/>
</dbReference>
<feature type="domain" description="PRC-barrel" evidence="1">
    <location>
        <begin position="8"/>
        <end position="78"/>
    </location>
</feature>
<organism evidence="2 3">
    <name type="scientific">Anaerosalibacter bizertensis</name>
    <dbReference type="NCBI Taxonomy" id="932217"/>
    <lineage>
        <taxon>Bacteria</taxon>
        <taxon>Bacillati</taxon>
        <taxon>Bacillota</taxon>
        <taxon>Tissierellia</taxon>
        <taxon>Tissierellales</taxon>
        <taxon>Sporanaerobacteraceae</taxon>
        <taxon>Anaerosalibacter</taxon>
    </lineage>
</organism>
<reference evidence="2 3" key="1">
    <citation type="submission" date="2019-08" db="EMBL/GenBank/DDBJ databases">
        <title>In-depth cultivation of the pig gut microbiome towards novel bacterial diversity and tailored functional studies.</title>
        <authorList>
            <person name="Wylensek D."/>
            <person name="Hitch T.C.A."/>
            <person name="Clavel T."/>
        </authorList>
    </citation>
    <scope>NUCLEOTIDE SEQUENCE [LARGE SCALE GENOMIC DNA]</scope>
    <source>
        <strain evidence="2 3">Med78-601-WT-4W-RMD-3</strain>
    </source>
</reference>
<evidence type="ECO:0000313" key="2">
    <source>
        <dbReference type="EMBL" id="MSS42829.1"/>
    </source>
</evidence>
<name>A0A844FFS1_9FIRM</name>
<proteinExistence type="predicted"/>
<accession>A0A844FFS1</accession>
<comment type="caution">
    <text evidence="2">The sequence shown here is derived from an EMBL/GenBank/DDBJ whole genome shotgun (WGS) entry which is preliminary data.</text>
</comment>
<dbReference type="InterPro" id="IPR027275">
    <property type="entry name" value="PRC-brl_dom"/>
</dbReference>
<feature type="domain" description="PRC-barrel" evidence="1">
    <location>
        <begin position="98"/>
        <end position="163"/>
    </location>
</feature>
<evidence type="ECO:0000259" key="1">
    <source>
        <dbReference type="Pfam" id="PF05239"/>
    </source>
</evidence>
<dbReference type="SUPFAM" id="SSF50346">
    <property type="entry name" value="PRC-barrel domain"/>
    <property type="match status" value="2"/>
</dbReference>
<dbReference type="AlphaFoldDB" id="A0A844FFS1"/>
<gene>
    <name evidence="2" type="ORF">FYJ27_03655</name>
</gene>
<evidence type="ECO:0000313" key="3">
    <source>
        <dbReference type="Proteomes" id="UP000462760"/>
    </source>
</evidence>